<accession>A0A418SXX4</accession>
<dbReference type="EMBL" id="QZCG01000005">
    <property type="protein sequence ID" value="RJE85814.1"/>
    <property type="molecule type" value="Genomic_DNA"/>
</dbReference>
<dbReference type="GO" id="GO:0003677">
    <property type="term" value="F:DNA binding"/>
    <property type="evidence" value="ECO:0007669"/>
    <property type="project" value="UniProtKB-KW"/>
</dbReference>
<organism evidence="6 7">
    <name type="scientific">Paracoccus onubensis</name>
    <dbReference type="NCBI Taxonomy" id="1675788"/>
    <lineage>
        <taxon>Bacteria</taxon>
        <taxon>Pseudomonadati</taxon>
        <taxon>Pseudomonadota</taxon>
        <taxon>Alphaproteobacteria</taxon>
        <taxon>Rhodobacterales</taxon>
        <taxon>Paracoccaceae</taxon>
        <taxon>Paracoccus</taxon>
    </lineage>
</organism>
<dbReference type="InterPro" id="IPR000524">
    <property type="entry name" value="Tscrpt_reg_HTH_GntR"/>
</dbReference>
<proteinExistence type="predicted"/>
<dbReference type="Pfam" id="PF00392">
    <property type="entry name" value="GntR"/>
    <property type="match status" value="1"/>
</dbReference>
<evidence type="ECO:0000259" key="5">
    <source>
        <dbReference type="PROSITE" id="PS50949"/>
    </source>
</evidence>
<evidence type="ECO:0000313" key="6">
    <source>
        <dbReference type="EMBL" id="RJE85814.1"/>
    </source>
</evidence>
<evidence type="ECO:0000256" key="4">
    <source>
        <dbReference type="SAM" id="MobiDB-lite"/>
    </source>
</evidence>
<dbReference type="RefSeq" id="WP_119747899.1">
    <property type="nucleotide sequence ID" value="NZ_QZCG01000005.1"/>
</dbReference>
<dbReference type="PROSITE" id="PS50949">
    <property type="entry name" value="HTH_GNTR"/>
    <property type="match status" value="1"/>
</dbReference>
<sequence>MRAKEIHCSYSTAYLYLRDRIIHSYYSPGTRLNISELADDLRMSPTPVREALSRLAQDKIIETRQQRGFFVKKIDATEITELYALIHMHAAFLVRCAAIKHRLSIIADQITTVFAGPSAISAVRQFRKFHTHLDVHAGAPNATQALDTFFLRTYFVQLVEFSEPTRRDRLRDFSEEIAEMARDDDHMRCYHKLDKMFLTRAQWLGPVIKSATRLTDRGGAGSFLRENTRSARKETATRL</sequence>
<feature type="domain" description="HTH gntR-type" evidence="5">
    <location>
        <begin position="7"/>
        <end position="74"/>
    </location>
</feature>
<dbReference type="InterPro" id="IPR036390">
    <property type="entry name" value="WH_DNA-bd_sf"/>
</dbReference>
<dbReference type="Gene3D" id="1.10.10.10">
    <property type="entry name" value="Winged helix-like DNA-binding domain superfamily/Winged helix DNA-binding domain"/>
    <property type="match status" value="1"/>
</dbReference>
<evidence type="ECO:0000256" key="1">
    <source>
        <dbReference type="ARBA" id="ARBA00023015"/>
    </source>
</evidence>
<dbReference type="PANTHER" id="PTHR43537">
    <property type="entry name" value="TRANSCRIPTIONAL REGULATOR, GNTR FAMILY"/>
    <property type="match status" value="1"/>
</dbReference>
<dbReference type="Proteomes" id="UP000284202">
    <property type="component" value="Unassembled WGS sequence"/>
</dbReference>
<dbReference type="PANTHER" id="PTHR43537:SF45">
    <property type="entry name" value="GNTR FAMILY REGULATORY PROTEIN"/>
    <property type="match status" value="1"/>
</dbReference>
<keyword evidence="2" id="KW-0238">DNA-binding</keyword>
<keyword evidence="1" id="KW-0805">Transcription regulation</keyword>
<evidence type="ECO:0000313" key="7">
    <source>
        <dbReference type="Proteomes" id="UP000284202"/>
    </source>
</evidence>
<protein>
    <submittedName>
        <fullName evidence="6">GntR family transcriptional regulator</fullName>
    </submittedName>
</protein>
<dbReference type="AlphaFoldDB" id="A0A418SXX4"/>
<dbReference type="SMART" id="SM00345">
    <property type="entry name" value="HTH_GNTR"/>
    <property type="match status" value="1"/>
</dbReference>
<feature type="compositionally biased region" description="Basic and acidic residues" evidence="4">
    <location>
        <begin position="226"/>
        <end position="239"/>
    </location>
</feature>
<dbReference type="InterPro" id="IPR036388">
    <property type="entry name" value="WH-like_DNA-bd_sf"/>
</dbReference>
<reference evidence="7" key="1">
    <citation type="submission" date="2018-09" db="EMBL/GenBank/DDBJ databases">
        <title>Acidovorax cavernicola nov. sp. isolated from Gruta de las Maravillas (Aracena, Spain).</title>
        <authorList>
            <person name="Jurado V."/>
            <person name="Gutierrez-Patricio S."/>
            <person name="Gonzalez-Pimentel J.L."/>
            <person name="Miller A.Z."/>
            <person name="Laiz L."/>
            <person name="Saiz-Jimenez C."/>
        </authorList>
    </citation>
    <scope>NUCLEOTIDE SEQUENCE [LARGE SCALE GENOMIC DNA]</scope>
    <source>
        <strain evidence="7">1011MAR3C25</strain>
    </source>
</reference>
<evidence type="ECO:0000256" key="2">
    <source>
        <dbReference type="ARBA" id="ARBA00023125"/>
    </source>
</evidence>
<dbReference type="GO" id="GO:0003700">
    <property type="term" value="F:DNA-binding transcription factor activity"/>
    <property type="evidence" value="ECO:0007669"/>
    <property type="project" value="InterPro"/>
</dbReference>
<keyword evidence="3" id="KW-0804">Transcription</keyword>
<name>A0A418SXX4_9RHOB</name>
<keyword evidence="7" id="KW-1185">Reference proteome</keyword>
<gene>
    <name evidence="6" type="ORF">D3P04_08660</name>
</gene>
<comment type="caution">
    <text evidence="6">The sequence shown here is derived from an EMBL/GenBank/DDBJ whole genome shotgun (WGS) entry which is preliminary data.</text>
</comment>
<evidence type="ECO:0000256" key="3">
    <source>
        <dbReference type="ARBA" id="ARBA00023163"/>
    </source>
</evidence>
<dbReference type="OrthoDB" id="7620579at2"/>
<feature type="region of interest" description="Disordered" evidence="4">
    <location>
        <begin position="219"/>
        <end position="239"/>
    </location>
</feature>
<dbReference type="SUPFAM" id="SSF46785">
    <property type="entry name" value="Winged helix' DNA-binding domain"/>
    <property type="match status" value="1"/>
</dbReference>
<dbReference type="CDD" id="cd07377">
    <property type="entry name" value="WHTH_GntR"/>
    <property type="match status" value="1"/>
</dbReference>